<dbReference type="AlphaFoldDB" id="A0A830F4T2"/>
<feature type="transmembrane region" description="Helical" evidence="1">
    <location>
        <begin position="67"/>
        <end position="87"/>
    </location>
</feature>
<reference evidence="2" key="2">
    <citation type="submission" date="2020-09" db="EMBL/GenBank/DDBJ databases">
        <authorList>
            <person name="Sun Q."/>
            <person name="Ohkuma M."/>
        </authorList>
    </citation>
    <scope>NUCLEOTIDE SEQUENCE</scope>
    <source>
        <strain evidence="2">JCM 19018</strain>
    </source>
</reference>
<proteinExistence type="predicted"/>
<feature type="transmembrane region" description="Helical" evidence="1">
    <location>
        <begin position="7"/>
        <end position="24"/>
    </location>
</feature>
<comment type="caution">
    <text evidence="2">The sequence shown here is derived from an EMBL/GenBank/DDBJ whole genome shotgun (WGS) entry which is preliminary data.</text>
</comment>
<name>A0A830F4T2_9EURY</name>
<sequence length="118" mass="13055">MSPNKSLLFALVCGLAIGSLVYRFLLPDWFFALGIAAVYAGSVYFYFSFDIPLLEEHITFRKHPHRLGHAVGMFGLSISPLALTKYVELQTPEVAGVLVWTTGVIAYLLLMSTAQSQE</sequence>
<feature type="transmembrane region" description="Helical" evidence="1">
    <location>
        <begin position="30"/>
        <end position="47"/>
    </location>
</feature>
<evidence type="ECO:0000313" key="2">
    <source>
        <dbReference type="EMBL" id="GGK83793.1"/>
    </source>
</evidence>
<keyword evidence="1" id="KW-1133">Transmembrane helix</keyword>
<keyword evidence="1" id="KW-0812">Transmembrane</keyword>
<accession>A0A830F4T2</accession>
<feature type="transmembrane region" description="Helical" evidence="1">
    <location>
        <begin position="93"/>
        <end position="110"/>
    </location>
</feature>
<gene>
    <name evidence="2" type="ORF">GCM10009067_39870</name>
</gene>
<evidence type="ECO:0000256" key="1">
    <source>
        <dbReference type="SAM" id="Phobius"/>
    </source>
</evidence>
<keyword evidence="1" id="KW-0472">Membrane</keyword>
<dbReference type="Proteomes" id="UP000614221">
    <property type="component" value="Unassembled WGS sequence"/>
</dbReference>
<reference evidence="2" key="1">
    <citation type="journal article" date="2014" name="Int. J. Syst. Evol. Microbiol.">
        <title>Complete genome sequence of Corynebacterium casei LMG S-19264T (=DSM 44701T), isolated from a smear-ripened cheese.</title>
        <authorList>
            <consortium name="US DOE Joint Genome Institute (JGI-PGF)"/>
            <person name="Walter F."/>
            <person name="Albersmeier A."/>
            <person name="Kalinowski J."/>
            <person name="Ruckert C."/>
        </authorList>
    </citation>
    <scope>NUCLEOTIDE SEQUENCE</scope>
    <source>
        <strain evidence="2">JCM 19018</strain>
    </source>
</reference>
<protein>
    <submittedName>
        <fullName evidence="2">Uncharacterized protein</fullName>
    </submittedName>
</protein>
<organism evidence="2 3">
    <name type="scientific">Haloarcula sebkhae</name>
    <dbReference type="NCBI Taxonomy" id="932660"/>
    <lineage>
        <taxon>Archaea</taxon>
        <taxon>Methanobacteriati</taxon>
        <taxon>Methanobacteriota</taxon>
        <taxon>Stenosarchaea group</taxon>
        <taxon>Halobacteria</taxon>
        <taxon>Halobacteriales</taxon>
        <taxon>Haloarculaceae</taxon>
        <taxon>Haloarcula</taxon>
    </lineage>
</organism>
<evidence type="ECO:0000313" key="3">
    <source>
        <dbReference type="Proteomes" id="UP000614221"/>
    </source>
</evidence>
<dbReference type="EMBL" id="BMPD01000011">
    <property type="protein sequence ID" value="GGK83793.1"/>
    <property type="molecule type" value="Genomic_DNA"/>
</dbReference>